<dbReference type="STRING" id="531814.SAMN04487944_1367"/>
<evidence type="ECO:0000313" key="3">
    <source>
        <dbReference type="Proteomes" id="UP000199687"/>
    </source>
</evidence>
<dbReference type="Pfam" id="PF01381">
    <property type="entry name" value="HTH_3"/>
    <property type="match status" value="1"/>
</dbReference>
<dbReference type="AlphaFoldDB" id="A0A1H9W576"/>
<name>A0A1H9W576_9BACI</name>
<reference evidence="2 3" key="1">
    <citation type="submission" date="2016-10" db="EMBL/GenBank/DDBJ databases">
        <authorList>
            <person name="de Groot N.N."/>
        </authorList>
    </citation>
    <scope>NUCLEOTIDE SEQUENCE [LARGE SCALE GENOMIC DNA]</scope>
    <source>
        <strain evidence="2 3">CGMCC 1.7727</strain>
    </source>
</reference>
<sequence length="82" mass="9508">MKSNQSYAREVSPEFANLIKQRREELGYTIKRVALAVHSSDGYISRIENHKRRNPNVGIVYGLSQELEIDLEYLLKVAFPKE</sequence>
<dbReference type="InterPro" id="IPR010982">
    <property type="entry name" value="Lambda_DNA-bd_dom_sf"/>
</dbReference>
<dbReference type="InterPro" id="IPR001387">
    <property type="entry name" value="Cro/C1-type_HTH"/>
</dbReference>
<evidence type="ECO:0000259" key="1">
    <source>
        <dbReference type="PROSITE" id="PS50943"/>
    </source>
</evidence>
<evidence type="ECO:0000313" key="2">
    <source>
        <dbReference type="EMBL" id="SES28934.1"/>
    </source>
</evidence>
<dbReference type="RefSeq" id="WP_089744468.1">
    <property type="nucleotide sequence ID" value="NZ_FOGL01000036.1"/>
</dbReference>
<dbReference type="Gene3D" id="1.10.260.40">
    <property type="entry name" value="lambda repressor-like DNA-binding domains"/>
    <property type="match status" value="1"/>
</dbReference>
<dbReference type="SMART" id="SM00530">
    <property type="entry name" value="HTH_XRE"/>
    <property type="match status" value="1"/>
</dbReference>
<dbReference type="SUPFAM" id="SSF47413">
    <property type="entry name" value="lambda repressor-like DNA-binding domains"/>
    <property type="match status" value="1"/>
</dbReference>
<protein>
    <submittedName>
        <fullName evidence="2">Helix-turn-helix domain-containing protein</fullName>
    </submittedName>
</protein>
<gene>
    <name evidence="2" type="ORF">SAMN04487944_1367</name>
</gene>
<dbReference type="OrthoDB" id="2615321at2"/>
<dbReference type="EMBL" id="FOGL01000036">
    <property type="protein sequence ID" value="SES28934.1"/>
    <property type="molecule type" value="Genomic_DNA"/>
</dbReference>
<dbReference type="Proteomes" id="UP000199687">
    <property type="component" value="Unassembled WGS sequence"/>
</dbReference>
<dbReference type="CDD" id="cd00093">
    <property type="entry name" value="HTH_XRE"/>
    <property type="match status" value="1"/>
</dbReference>
<keyword evidence="3" id="KW-1185">Reference proteome</keyword>
<dbReference type="PROSITE" id="PS50943">
    <property type="entry name" value="HTH_CROC1"/>
    <property type="match status" value="1"/>
</dbReference>
<proteinExistence type="predicted"/>
<feature type="domain" description="HTH cro/C1-type" evidence="1">
    <location>
        <begin position="19"/>
        <end position="74"/>
    </location>
</feature>
<accession>A0A1H9W576</accession>
<dbReference type="GO" id="GO:0003677">
    <property type="term" value="F:DNA binding"/>
    <property type="evidence" value="ECO:0007669"/>
    <property type="project" value="InterPro"/>
</dbReference>
<organism evidence="2 3">
    <name type="scientific">Gracilibacillus ureilyticus</name>
    <dbReference type="NCBI Taxonomy" id="531814"/>
    <lineage>
        <taxon>Bacteria</taxon>
        <taxon>Bacillati</taxon>
        <taxon>Bacillota</taxon>
        <taxon>Bacilli</taxon>
        <taxon>Bacillales</taxon>
        <taxon>Bacillaceae</taxon>
        <taxon>Gracilibacillus</taxon>
    </lineage>
</organism>